<feature type="compositionally biased region" description="Basic and acidic residues" evidence="3">
    <location>
        <begin position="384"/>
        <end position="403"/>
    </location>
</feature>
<comment type="caution">
    <text evidence="6">The sequence shown here is derived from an EMBL/GenBank/DDBJ whole genome shotgun (WGS) entry which is preliminary data.</text>
</comment>
<dbReference type="AlphaFoldDB" id="A0AA40ICZ0"/>
<keyword evidence="7" id="KW-1185">Reference proteome</keyword>
<dbReference type="InterPro" id="IPR008919">
    <property type="entry name" value="Retrov_capsid_N"/>
</dbReference>
<evidence type="ECO:0000313" key="7">
    <source>
        <dbReference type="Proteomes" id="UP001177744"/>
    </source>
</evidence>
<name>A0AA40ICZ0_CNENI</name>
<dbReference type="PANTHER" id="PTHR11505">
    <property type="entry name" value="L1 TRANSPOSABLE ELEMENT-RELATED"/>
    <property type="match status" value="1"/>
</dbReference>
<dbReference type="InterPro" id="IPR043636">
    <property type="entry name" value="L1_RRM_dom"/>
</dbReference>
<organism evidence="6 7">
    <name type="scientific">Cnephaeus nilssonii</name>
    <name type="common">Northern bat</name>
    <name type="synonym">Eptesicus nilssonii</name>
    <dbReference type="NCBI Taxonomy" id="3371016"/>
    <lineage>
        <taxon>Eukaryota</taxon>
        <taxon>Metazoa</taxon>
        <taxon>Chordata</taxon>
        <taxon>Craniata</taxon>
        <taxon>Vertebrata</taxon>
        <taxon>Euteleostomi</taxon>
        <taxon>Mammalia</taxon>
        <taxon>Eutheria</taxon>
        <taxon>Laurasiatheria</taxon>
        <taxon>Chiroptera</taxon>
        <taxon>Yangochiroptera</taxon>
        <taxon>Vespertilionidae</taxon>
        <taxon>Cnephaeus</taxon>
    </lineage>
</organism>
<evidence type="ECO:0000256" key="2">
    <source>
        <dbReference type="SAM" id="Coils"/>
    </source>
</evidence>
<gene>
    <name evidence="6" type="ORF">QTO34_000710</name>
</gene>
<reference evidence="6" key="1">
    <citation type="submission" date="2023-06" db="EMBL/GenBank/DDBJ databases">
        <title>Reference genome for the Northern bat (Eptesicus nilssonii), a most northern bat species.</title>
        <authorList>
            <person name="Laine V.N."/>
            <person name="Pulliainen A.T."/>
            <person name="Lilley T.M."/>
        </authorList>
    </citation>
    <scope>NUCLEOTIDE SEQUENCE</scope>
    <source>
        <strain evidence="6">BLF_Eptnil</strain>
        <tissue evidence="6">Kidney</tissue>
    </source>
</reference>
<evidence type="ECO:0000313" key="6">
    <source>
        <dbReference type="EMBL" id="KAK1346850.1"/>
    </source>
</evidence>
<dbReference type="Pfam" id="PF02994">
    <property type="entry name" value="Transposase_22"/>
    <property type="match status" value="1"/>
</dbReference>
<dbReference type="Gene3D" id="3.10.10.10">
    <property type="entry name" value="HIV Type 1 Reverse Transcriptase, subunit A, domain 1"/>
    <property type="match status" value="1"/>
</dbReference>
<proteinExistence type="inferred from homology"/>
<accession>A0AA40ICZ0</accession>
<dbReference type="SUPFAM" id="SSF56672">
    <property type="entry name" value="DNA/RNA polymerases"/>
    <property type="match status" value="1"/>
</dbReference>
<protein>
    <submittedName>
        <fullName evidence="6">Uncharacterized protein</fullName>
    </submittedName>
</protein>
<feature type="compositionally biased region" description="Polar residues" evidence="3">
    <location>
        <begin position="404"/>
        <end position="414"/>
    </location>
</feature>
<feature type="coiled-coil region" evidence="2">
    <location>
        <begin position="177"/>
        <end position="239"/>
    </location>
</feature>
<feature type="region of interest" description="Disordered" evidence="3">
    <location>
        <begin position="300"/>
        <end position="419"/>
    </location>
</feature>
<evidence type="ECO:0000259" key="4">
    <source>
        <dbReference type="Pfam" id="PF02093"/>
    </source>
</evidence>
<evidence type="ECO:0000259" key="5">
    <source>
        <dbReference type="Pfam" id="PF02994"/>
    </source>
</evidence>
<dbReference type="SUPFAM" id="SSF47943">
    <property type="entry name" value="Retrovirus capsid protein, N-terminal core domain"/>
    <property type="match status" value="1"/>
</dbReference>
<dbReference type="FunFam" id="3.30.70.1820:FF:000002">
    <property type="entry name" value="LINE-1 retrotransposable element ORF1 protein"/>
    <property type="match status" value="1"/>
</dbReference>
<dbReference type="EMBL" id="JAULJE010000001">
    <property type="protein sequence ID" value="KAK1346850.1"/>
    <property type="molecule type" value="Genomic_DNA"/>
</dbReference>
<dbReference type="InterPro" id="IPR043502">
    <property type="entry name" value="DNA/RNA_pol_sf"/>
</dbReference>
<dbReference type="InterPro" id="IPR003036">
    <property type="entry name" value="Gag_P30"/>
</dbReference>
<dbReference type="Gene3D" id="1.10.375.10">
    <property type="entry name" value="Human Immunodeficiency Virus Type 1 Capsid Protein"/>
    <property type="match status" value="1"/>
</dbReference>
<feature type="domain" description="Core shell protein Gag P30" evidence="4">
    <location>
        <begin position="427"/>
        <end position="574"/>
    </location>
</feature>
<feature type="compositionally biased region" description="Polar residues" evidence="3">
    <location>
        <begin position="355"/>
        <end position="371"/>
    </location>
</feature>
<dbReference type="Proteomes" id="UP001177744">
    <property type="component" value="Unassembled WGS sequence"/>
</dbReference>
<feature type="compositionally biased region" description="Basic residues" evidence="3">
    <location>
        <begin position="315"/>
        <end position="325"/>
    </location>
</feature>
<keyword evidence="2" id="KW-0175">Coiled coil</keyword>
<dbReference type="GO" id="GO:0019068">
    <property type="term" value="P:virion assembly"/>
    <property type="evidence" value="ECO:0007669"/>
    <property type="project" value="InterPro"/>
</dbReference>
<dbReference type="Gene3D" id="1.20.5.390">
    <property type="entry name" value="L1 transposable element, trimerization domain"/>
    <property type="match status" value="1"/>
</dbReference>
<dbReference type="Pfam" id="PF02093">
    <property type="entry name" value="Gag_p30"/>
    <property type="match status" value="1"/>
</dbReference>
<evidence type="ECO:0000256" key="3">
    <source>
        <dbReference type="SAM" id="MobiDB-lite"/>
    </source>
</evidence>
<feature type="domain" description="L1 transposable element RRM" evidence="5">
    <location>
        <begin position="264"/>
        <end position="333"/>
    </location>
</feature>
<dbReference type="Gene3D" id="3.30.70.1820">
    <property type="entry name" value="L1 transposable element, RRM domain"/>
    <property type="match status" value="1"/>
</dbReference>
<sequence>MKSNRELATVQMAGLHSARSQEKHEYDIDKQEDYNYGKNDYSLHIQGHGAMQNTVVFQWHVGSLPQRPLLCCSTAMVQTLSSSRHWRRELSIPLAQSAISTTPSPAPQRLLANRWHSEAPFELMILWSSGEGQLQVRRLSFAFMELCDPGFVSGVHVVAPWVGASEKEFREMVIRWLKRMEDKFDNMSKNQEEMKKNQEEMKNDITAVKNSIESIKSRLEEAEDHISELEDKMGKNTQLQQLLETKIRKHEESLRELWDNTKQNNIKIIGVPEGKETEQGIENLFEEIITENFPDIGKKKPTQIQEAHRVPSKMNPKRPTLRHIIIKLANTNDKGSKRETSQSSEDFAPGATPCSCRQSTTSATESSNSKQFTEDEEQEEDEPDNRQPGDHLGHGKEDGRASEFSRNLGFTSSQKPRRLAGKTARLYGKDPDNYINEFKYITQSYDLTWHDIFIILTSSLTPSDKDRVWDTAQQIADEAHTHNSNPIGTLAVPREGPDCNYQLGHQNREARNRMLDNILQALHRLANKAVNYDKIKEITQRPEENPGEFLECLSQVLQKYTRIDPTSQADKVNPIVCDTSNPSVAKHHTPVLIHRKNPDSFPFVPQYPVPTKHLLGFKPTISKLLNSGLLRPTNSPFNTPILPVIKPKARIAWFKTSETSTQQYCP</sequence>
<evidence type="ECO:0000256" key="1">
    <source>
        <dbReference type="ARBA" id="ARBA00061640"/>
    </source>
</evidence>
<comment type="similarity">
    <text evidence="1">Belongs to the transposase 22 family.</text>
</comment>
<feature type="compositionally biased region" description="Acidic residues" evidence="3">
    <location>
        <begin position="374"/>
        <end position="383"/>
    </location>
</feature>
<dbReference type="InterPro" id="IPR004244">
    <property type="entry name" value="Transposase_22"/>
</dbReference>